<organism evidence="4 5">
    <name type="scientific">Oceanobacillus profundus</name>
    <dbReference type="NCBI Taxonomy" id="372463"/>
    <lineage>
        <taxon>Bacteria</taxon>
        <taxon>Bacillati</taxon>
        <taxon>Bacillota</taxon>
        <taxon>Bacilli</taxon>
        <taxon>Bacillales</taxon>
        <taxon>Bacillaceae</taxon>
        <taxon>Oceanobacillus</taxon>
    </lineage>
</organism>
<proteinExistence type="predicted"/>
<protein>
    <recommendedName>
        <fullName evidence="6">Competence protein CoiA</fullName>
    </recommendedName>
</protein>
<keyword evidence="5" id="KW-1185">Reference proteome</keyword>
<name>A0A417YM30_9BACI</name>
<feature type="domain" description="Competence protein CoiA-like N-terminal" evidence="2">
    <location>
        <begin position="15"/>
        <end position="63"/>
    </location>
</feature>
<comment type="caution">
    <text evidence="4">The sequence shown here is derived from an EMBL/GenBank/DDBJ whole genome shotgun (WGS) entry which is preliminary data.</text>
</comment>
<dbReference type="InterPro" id="IPR021176">
    <property type="entry name" value="Competence-induced_CoiA"/>
</dbReference>
<feature type="domain" description="Competence protein CoiA nuclease-like" evidence="1">
    <location>
        <begin position="68"/>
        <end position="223"/>
    </location>
</feature>
<dbReference type="RefSeq" id="WP_095309490.1">
    <property type="nucleotide sequence ID" value="NZ_JAMAWL010000009.1"/>
</dbReference>
<sequence>MLQAKTADGRSVTLASMNRESILALKNTGILFYCPVCGKQVIMKVGVKIIAHFAHKSTVDCPSYEGGEGMYHEQGKLLLYQWLKRHDMKVELEVYLPEIQQRPDIFITWNNRRIAIEYQCARISGEIIRKRTHGYRSSGIIPIWIAGATLFTRYQANSFRIDQFTKQLLHQYNPRLPPVLYYFCPYTSQLAILQDIFITKSTQAIGKIRISPLNKHKFSDLFQFEFFTNAELQYLWQKEKFKFRQTQGIKPYGSELNWRRWLYSKGLHLENLPSIVHLPITSQYRMKIPLWNWQSKVCLEIIDPLPVEGVFSNAECQGLFFRQLYKSKQFPLIPSQSNPVQEYLSLLEQLQVIEKVSSGMYKKRQPISFYHHIEQAVQGDEQLVKELFRQKSNIIRA</sequence>
<dbReference type="PIRSF" id="PIRSF007487">
    <property type="entry name" value="Competence-induced_CoiA_bac"/>
    <property type="match status" value="1"/>
</dbReference>
<accession>A0A417YM30</accession>
<gene>
    <name evidence="4" type="ORF">D1B32_04570</name>
</gene>
<evidence type="ECO:0000313" key="5">
    <source>
        <dbReference type="Proteomes" id="UP000285456"/>
    </source>
</evidence>
<dbReference type="Proteomes" id="UP000285456">
    <property type="component" value="Unassembled WGS sequence"/>
</dbReference>
<dbReference type="AlphaFoldDB" id="A0A417YM30"/>
<dbReference type="Pfam" id="PF06054">
    <property type="entry name" value="CoiA_nuc"/>
    <property type="match status" value="1"/>
</dbReference>
<evidence type="ECO:0000259" key="1">
    <source>
        <dbReference type="Pfam" id="PF06054"/>
    </source>
</evidence>
<dbReference type="EMBL" id="QWEH01000002">
    <property type="protein sequence ID" value="RHW34444.1"/>
    <property type="molecule type" value="Genomic_DNA"/>
</dbReference>
<dbReference type="InterPro" id="IPR010330">
    <property type="entry name" value="CoiA_nuc"/>
</dbReference>
<dbReference type="InterPro" id="IPR057252">
    <property type="entry name" value="CoiA_C"/>
</dbReference>
<dbReference type="InterPro" id="IPR057253">
    <property type="entry name" value="CoiA-like_N"/>
</dbReference>
<evidence type="ECO:0008006" key="6">
    <source>
        <dbReference type="Google" id="ProtNLM"/>
    </source>
</evidence>
<reference evidence="4 5" key="1">
    <citation type="journal article" date="2007" name="Int. J. Syst. Evol. Microbiol.">
        <title>Oceanobacillus profundus sp. nov., isolated from a deep-sea sediment core.</title>
        <authorList>
            <person name="Kim Y.G."/>
            <person name="Choi D.H."/>
            <person name="Hyun S."/>
            <person name="Cho B.C."/>
        </authorList>
    </citation>
    <scope>NUCLEOTIDE SEQUENCE [LARGE SCALE GENOMIC DNA]</scope>
    <source>
        <strain evidence="4 5">DSM 18246</strain>
    </source>
</reference>
<evidence type="ECO:0000313" key="4">
    <source>
        <dbReference type="EMBL" id="RHW34444.1"/>
    </source>
</evidence>
<dbReference type="Pfam" id="PF25164">
    <property type="entry name" value="CoiA_N"/>
    <property type="match status" value="1"/>
</dbReference>
<feature type="domain" description="Competence protein CoiA C-terminal" evidence="3">
    <location>
        <begin position="236"/>
        <end position="376"/>
    </location>
</feature>
<dbReference type="Pfam" id="PF25166">
    <property type="entry name" value="CoiA_C"/>
    <property type="match status" value="1"/>
</dbReference>
<evidence type="ECO:0000259" key="2">
    <source>
        <dbReference type="Pfam" id="PF25164"/>
    </source>
</evidence>
<evidence type="ECO:0000259" key="3">
    <source>
        <dbReference type="Pfam" id="PF25166"/>
    </source>
</evidence>
<dbReference type="OrthoDB" id="3784230at2"/>